<name>A0A1V9G0J9_9BACT</name>
<dbReference type="PRINTS" id="PR00134">
    <property type="entry name" value="GLHYDRLASE10"/>
</dbReference>
<evidence type="ECO:0000256" key="7">
    <source>
        <dbReference type="ARBA" id="ARBA00023277"/>
    </source>
</evidence>
<dbReference type="PROSITE" id="PS00591">
    <property type="entry name" value="GH10_1"/>
    <property type="match status" value="1"/>
</dbReference>
<keyword evidence="9 11" id="KW-0624">Polysaccharide degradation</keyword>
<dbReference type="PROSITE" id="PS51760">
    <property type="entry name" value="GH10_2"/>
    <property type="match status" value="1"/>
</dbReference>
<evidence type="ECO:0000256" key="3">
    <source>
        <dbReference type="ARBA" id="ARBA00022651"/>
    </source>
</evidence>
<dbReference type="InterPro" id="IPR044846">
    <property type="entry name" value="GH10"/>
</dbReference>
<evidence type="ECO:0000256" key="2">
    <source>
        <dbReference type="ARBA" id="ARBA00007495"/>
    </source>
</evidence>
<evidence type="ECO:0000256" key="11">
    <source>
        <dbReference type="RuleBase" id="RU361174"/>
    </source>
</evidence>
<dbReference type="InterPro" id="IPR008979">
    <property type="entry name" value="Galactose-bd-like_sf"/>
</dbReference>
<dbReference type="Proteomes" id="UP000192796">
    <property type="component" value="Unassembled WGS sequence"/>
</dbReference>
<dbReference type="PANTHER" id="PTHR31490">
    <property type="entry name" value="GLYCOSYL HYDROLASE"/>
    <property type="match status" value="1"/>
</dbReference>
<dbReference type="RefSeq" id="WP_081147325.1">
    <property type="nucleotide sequence ID" value="NZ_LVYD01000043.1"/>
</dbReference>
<dbReference type="Gene3D" id="3.20.20.80">
    <property type="entry name" value="Glycosidases"/>
    <property type="match status" value="2"/>
</dbReference>
<organism evidence="14 15">
    <name type="scientific">Niastella vici</name>
    <dbReference type="NCBI Taxonomy" id="1703345"/>
    <lineage>
        <taxon>Bacteria</taxon>
        <taxon>Pseudomonadati</taxon>
        <taxon>Bacteroidota</taxon>
        <taxon>Chitinophagia</taxon>
        <taxon>Chitinophagales</taxon>
        <taxon>Chitinophagaceae</taxon>
        <taxon>Niastella</taxon>
    </lineage>
</organism>
<dbReference type="GO" id="GO:0045493">
    <property type="term" value="P:xylan catabolic process"/>
    <property type="evidence" value="ECO:0007669"/>
    <property type="project" value="UniProtKB-KW"/>
</dbReference>
<keyword evidence="8 11" id="KW-0326">Glycosidase</keyword>
<evidence type="ECO:0000313" key="15">
    <source>
        <dbReference type="Proteomes" id="UP000192796"/>
    </source>
</evidence>
<comment type="caution">
    <text evidence="14">The sequence shown here is derived from an EMBL/GenBank/DDBJ whole genome shotgun (WGS) entry which is preliminary data.</text>
</comment>
<dbReference type="Pfam" id="PF00331">
    <property type="entry name" value="Glyco_hydro_10"/>
    <property type="match status" value="2"/>
</dbReference>
<dbReference type="STRING" id="1703345.A3860_22325"/>
<dbReference type="Pfam" id="PF02018">
    <property type="entry name" value="CBM_4_9"/>
    <property type="match status" value="1"/>
</dbReference>
<dbReference type="InterPro" id="IPR031158">
    <property type="entry name" value="GH10_AS"/>
</dbReference>
<proteinExistence type="inferred from homology"/>
<reference evidence="14 15" key="1">
    <citation type="submission" date="2016-03" db="EMBL/GenBank/DDBJ databases">
        <title>Niastella vici sp. nov., isolated from farmland soil.</title>
        <authorList>
            <person name="Chen L."/>
            <person name="Wang D."/>
            <person name="Yang S."/>
            <person name="Wang G."/>
        </authorList>
    </citation>
    <scope>NUCLEOTIDE SEQUENCE [LARGE SCALE GENOMIC DNA]</scope>
    <source>
        <strain evidence="14 15">DJ57</strain>
    </source>
</reference>
<evidence type="ECO:0000256" key="8">
    <source>
        <dbReference type="ARBA" id="ARBA00023295"/>
    </source>
</evidence>
<dbReference type="EMBL" id="LVYD01000043">
    <property type="protein sequence ID" value="OQP64145.1"/>
    <property type="molecule type" value="Genomic_DNA"/>
</dbReference>
<dbReference type="InterPro" id="IPR017853">
    <property type="entry name" value="GH"/>
</dbReference>
<evidence type="ECO:0000256" key="4">
    <source>
        <dbReference type="ARBA" id="ARBA00022729"/>
    </source>
</evidence>
<dbReference type="Gene3D" id="2.60.120.260">
    <property type="entry name" value="Galactose-binding domain-like"/>
    <property type="match status" value="1"/>
</dbReference>
<dbReference type="EC" id="3.2.1.8" evidence="11"/>
<evidence type="ECO:0000256" key="12">
    <source>
        <dbReference type="SAM" id="SignalP"/>
    </source>
</evidence>
<dbReference type="PROSITE" id="PS51257">
    <property type="entry name" value="PROKAR_LIPOPROTEIN"/>
    <property type="match status" value="1"/>
</dbReference>
<dbReference type="SMART" id="SM00633">
    <property type="entry name" value="Glyco_10"/>
    <property type="match status" value="1"/>
</dbReference>
<keyword evidence="7 11" id="KW-0119">Carbohydrate metabolism</keyword>
<dbReference type="InterPro" id="IPR003305">
    <property type="entry name" value="CenC_carb-bd"/>
</dbReference>
<evidence type="ECO:0000259" key="13">
    <source>
        <dbReference type="PROSITE" id="PS51760"/>
    </source>
</evidence>
<keyword evidence="3" id="KW-0858">Xylan degradation</keyword>
<keyword evidence="4 12" id="KW-0732">Signal</keyword>
<sequence>MKIIKISMPLLLLSAMWGAGCQKNIESDKKTDPGTDATLHGVAPFPLGVAVNYDSIMTDGMYTSTVFSQFSNVTFGYNMKHGAIVQSNGSYNFSKADAMVAKVTGAGLGVYGHTLCWHQNNNGNYLRNLLAVPGSTPSNPSLIANGTFETPGSTTPFANFSVLNGSSYISAGTAAGEMYEGARSLKAAPAAAGNPWSVQIASDAITTTTGTAYKVRFYAKAANAGGKFRLSNSPSAQYSADYYPTTSWAPYEWTFTANDVSKKIMFDMGYLANTYYIDSVSVTLVNPPASAASFAEQKMRIDSTLKNFITAMMTHYKDKVHAWDVANEVLDDNGILRTGTSSSDAFYWSDYMGDRTAAGATAITNGDSLLTKVFNYAHAVDPTAKLFLNDYGHESNPRKMDSLIALVTRLKAKGVPIDGVGLQMHMSYLNTTTGIDNALLKMAQLGLLVRITELDISVNLGSQTDPQTANFVITPTMFPQQAAKYKYVVESYIRNVPEAQRYGITVWGVSDSDSWLRSRLPYHTKDYPLLWGEGYNKKEAYNEFLKALQLQ</sequence>
<keyword evidence="6 11" id="KW-0378">Hydrolase</keyword>
<dbReference type="InterPro" id="IPR001000">
    <property type="entry name" value="GH10_dom"/>
</dbReference>
<comment type="similarity">
    <text evidence="2 11">Belongs to the glycosyl hydrolase 10 (cellulase F) family.</text>
</comment>
<dbReference type="OrthoDB" id="1032269at2"/>
<evidence type="ECO:0000313" key="14">
    <source>
        <dbReference type="EMBL" id="OQP64145.1"/>
    </source>
</evidence>
<protein>
    <recommendedName>
        <fullName evidence="11">Beta-xylanase</fullName>
        <ecNumber evidence="11">3.2.1.8</ecNumber>
    </recommendedName>
</protein>
<feature type="signal peptide" evidence="12">
    <location>
        <begin position="1"/>
        <end position="19"/>
    </location>
</feature>
<feature type="chain" id="PRO_5013297476" description="Beta-xylanase" evidence="12">
    <location>
        <begin position="20"/>
        <end position="551"/>
    </location>
</feature>
<dbReference type="SUPFAM" id="SSF51445">
    <property type="entry name" value="(Trans)glycosidases"/>
    <property type="match status" value="1"/>
</dbReference>
<evidence type="ECO:0000256" key="5">
    <source>
        <dbReference type="ARBA" id="ARBA00022737"/>
    </source>
</evidence>
<evidence type="ECO:0000256" key="10">
    <source>
        <dbReference type="PROSITE-ProRule" id="PRU10061"/>
    </source>
</evidence>
<dbReference type="PANTHER" id="PTHR31490:SF88">
    <property type="entry name" value="BETA-XYLANASE"/>
    <property type="match status" value="1"/>
</dbReference>
<evidence type="ECO:0000256" key="6">
    <source>
        <dbReference type="ARBA" id="ARBA00022801"/>
    </source>
</evidence>
<dbReference type="SUPFAM" id="SSF49785">
    <property type="entry name" value="Galactose-binding domain-like"/>
    <property type="match status" value="1"/>
</dbReference>
<feature type="domain" description="GH10" evidence="13">
    <location>
        <begin position="36"/>
        <end position="547"/>
    </location>
</feature>
<dbReference type="GO" id="GO:0031176">
    <property type="term" value="F:endo-1,4-beta-xylanase activity"/>
    <property type="evidence" value="ECO:0007669"/>
    <property type="project" value="UniProtKB-EC"/>
</dbReference>
<dbReference type="AlphaFoldDB" id="A0A1V9G0J9"/>
<feature type="active site" description="Nucleophile" evidence="10">
    <location>
        <position position="453"/>
    </location>
</feature>
<gene>
    <name evidence="14" type="ORF">A3860_22325</name>
</gene>
<comment type="catalytic activity">
    <reaction evidence="1 11">
        <text>Endohydrolysis of (1-&gt;4)-beta-D-xylosidic linkages in xylans.</text>
        <dbReference type="EC" id="3.2.1.8"/>
    </reaction>
</comment>
<keyword evidence="5" id="KW-0677">Repeat</keyword>
<keyword evidence="15" id="KW-1185">Reference proteome</keyword>
<evidence type="ECO:0000256" key="9">
    <source>
        <dbReference type="ARBA" id="ARBA00023326"/>
    </source>
</evidence>
<accession>A0A1V9G0J9</accession>
<evidence type="ECO:0000256" key="1">
    <source>
        <dbReference type="ARBA" id="ARBA00000681"/>
    </source>
</evidence>